<dbReference type="AlphaFoldDB" id="A0AAE3M6V6"/>
<gene>
    <name evidence="2" type="ORF">OM075_14460</name>
</gene>
<proteinExistence type="predicted"/>
<name>A0AAE3M6V6_9BACT</name>
<dbReference type="RefSeq" id="WP_301191240.1">
    <property type="nucleotide sequence ID" value="NZ_JAPDPJ010000034.1"/>
</dbReference>
<dbReference type="GO" id="GO:0015074">
    <property type="term" value="P:DNA integration"/>
    <property type="evidence" value="ECO:0007669"/>
    <property type="project" value="InterPro"/>
</dbReference>
<sequence>MKKYRSYHTMLKQLAQRNTLPQSYCSNIDRSILWRWRRESDNKYTGSELVDIEVLEEFISRKEAQTIMRNYMKLVVSIASFLSVSKEFGRLLRINKESLVQVLSQYQKVTDIKMVLRLLKLPVSVFYFWKNQVSYKCDTSPLDLCKRIYPHQLTVKETNVIKELVSSDKFQYWPICSLAWYASRKDLLHVSLSTWYKYVCKLGLRRLRIKKKKPYPKGITAVSPNQVWHADITVVKSLDGMKNYGYLLMNNYSKYIINWLVEPVVSGEVRMQTIKEGYQEYIKGRKNLQLIMDGGPE</sequence>
<dbReference type="InterPro" id="IPR036397">
    <property type="entry name" value="RNaseH_sf"/>
</dbReference>
<dbReference type="PROSITE" id="PS50994">
    <property type="entry name" value="INTEGRASE"/>
    <property type="match status" value="1"/>
</dbReference>
<dbReference type="InterPro" id="IPR001584">
    <property type="entry name" value="Integrase_cat-core"/>
</dbReference>
<organism evidence="2 3">
    <name type="scientific">Plebeiibacterium sediminum</name>
    <dbReference type="NCBI Taxonomy" id="2992112"/>
    <lineage>
        <taxon>Bacteria</taxon>
        <taxon>Pseudomonadati</taxon>
        <taxon>Bacteroidota</taxon>
        <taxon>Bacteroidia</taxon>
        <taxon>Marinilabiliales</taxon>
        <taxon>Marinilabiliaceae</taxon>
        <taxon>Plebeiibacterium</taxon>
    </lineage>
</organism>
<dbReference type="Gene3D" id="3.30.420.10">
    <property type="entry name" value="Ribonuclease H-like superfamily/Ribonuclease H"/>
    <property type="match status" value="1"/>
</dbReference>
<dbReference type="Proteomes" id="UP001209229">
    <property type="component" value="Unassembled WGS sequence"/>
</dbReference>
<evidence type="ECO:0000259" key="1">
    <source>
        <dbReference type="PROSITE" id="PS50994"/>
    </source>
</evidence>
<keyword evidence="3" id="KW-1185">Reference proteome</keyword>
<dbReference type="EMBL" id="JAPDPJ010000034">
    <property type="protein sequence ID" value="MCW3787675.1"/>
    <property type="molecule type" value="Genomic_DNA"/>
</dbReference>
<evidence type="ECO:0000313" key="3">
    <source>
        <dbReference type="Proteomes" id="UP001209229"/>
    </source>
</evidence>
<dbReference type="SUPFAM" id="SSF53098">
    <property type="entry name" value="Ribonuclease H-like"/>
    <property type="match status" value="1"/>
</dbReference>
<dbReference type="GO" id="GO:0003676">
    <property type="term" value="F:nucleic acid binding"/>
    <property type="evidence" value="ECO:0007669"/>
    <property type="project" value="InterPro"/>
</dbReference>
<evidence type="ECO:0000313" key="2">
    <source>
        <dbReference type="EMBL" id="MCW3787675.1"/>
    </source>
</evidence>
<accession>A0AAE3M6V6</accession>
<feature type="domain" description="Integrase catalytic" evidence="1">
    <location>
        <begin position="220"/>
        <end position="297"/>
    </location>
</feature>
<dbReference type="InterPro" id="IPR012337">
    <property type="entry name" value="RNaseH-like_sf"/>
</dbReference>
<protein>
    <recommendedName>
        <fullName evidence="1">Integrase catalytic domain-containing protein</fullName>
    </recommendedName>
</protein>
<comment type="caution">
    <text evidence="2">The sequence shown here is derived from an EMBL/GenBank/DDBJ whole genome shotgun (WGS) entry which is preliminary data.</text>
</comment>
<reference evidence="2" key="1">
    <citation type="submission" date="2022-10" db="EMBL/GenBank/DDBJ databases">
        <authorList>
            <person name="Yu W.X."/>
        </authorList>
    </citation>
    <scope>NUCLEOTIDE SEQUENCE</scope>
    <source>
        <strain evidence="2">AAT</strain>
    </source>
</reference>